<protein>
    <submittedName>
        <fullName evidence="2">PIR Superfamily Protein</fullName>
    </submittedName>
</protein>
<evidence type="ECO:0000256" key="1">
    <source>
        <dbReference type="SAM" id="SignalP"/>
    </source>
</evidence>
<sequence length="263" mass="30695">MFFIFLLLILFLYNSLYFELNILPTKYYYCNFNYKRGDCIEANFRSNIDNELKNIPILSGVLDTILKALCYIHNKKYQESFDKEICSYLYYWIGDALFTSFNDDALFTKVINILYVVLQNTNDTKICVPIYREIKDAFNKIKMIYDFSKDYEKYKIELNGNHGKLSTLLRILEEAPGIIELLSDTHDTSTELDQIHGTFSDGRSASLLPEESITRHSHIITAKTRNFLVGKGLIGLKLYNLQRKSLNIQQKINIQILIEDELT</sequence>
<dbReference type="Pfam" id="PF05795">
    <property type="entry name" value="Plasmodium_Vir"/>
    <property type="match status" value="1"/>
</dbReference>
<name>A0A1A8XC66_PLAOA</name>
<evidence type="ECO:0000313" key="2">
    <source>
        <dbReference type="EMBL" id="SBT02289.1"/>
    </source>
</evidence>
<organism evidence="2 3">
    <name type="scientific">Plasmodium ovale curtisi</name>
    <dbReference type="NCBI Taxonomy" id="864141"/>
    <lineage>
        <taxon>Eukaryota</taxon>
        <taxon>Sar</taxon>
        <taxon>Alveolata</taxon>
        <taxon>Apicomplexa</taxon>
        <taxon>Aconoidasida</taxon>
        <taxon>Haemosporida</taxon>
        <taxon>Plasmodiidae</taxon>
        <taxon>Plasmodium</taxon>
        <taxon>Plasmodium (Plasmodium)</taxon>
    </lineage>
</organism>
<proteinExistence type="predicted"/>
<feature type="signal peptide" evidence="1">
    <location>
        <begin position="1"/>
        <end position="17"/>
    </location>
</feature>
<dbReference type="AlphaFoldDB" id="A0A1A8XC66"/>
<reference evidence="3" key="1">
    <citation type="submission" date="2016-05" db="EMBL/GenBank/DDBJ databases">
        <authorList>
            <person name="Naeem Raeece"/>
        </authorList>
    </citation>
    <scope>NUCLEOTIDE SEQUENCE [LARGE SCALE GENOMIC DNA]</scope>
</reference>
<accession>A0A1A8XC66</accession>
<dbReference type="Proteomes" id="UP000078546">
    <property type="component" value="Unassembled WGS sequence"/>
</dbReference>
<gene>
    <name evidence="2" type="ORF">POVCU1_075180</name>
</gene>
<feature type="chain" id="PRO_5008381346" evidence="1">
    <location>
        <begin position="18"/>
        <end position="263"/>
    </location>
</feature>
<dbReference type="InterPro" id="IPR008780">
    <property type="entry name" value="Plasmodium_Vir"/>
</dbReference>
<keyword evidence="1" id="KW-0732">Signal</keyword>
<evidence type="ECO:0000313" key="3">
    <source>
        <dbReference type="Proteomes" id="UP000078546"/>
    </source>
</evidence>
<dbReference type="EMBL" id="FLQV01003262">
    <property type="protein sequence ID" value="SBT02289.1"/>
    <property type="molecule type" value="Genomic_DNA"/>
</dbReference>